<evidence type="ECO:0000313" key="3">
    <source>
        <dbReference type="Proteomes" id="UP000743899"/>
    </source>
</evidence>
<feature type="region of interest" description="Disordered" evidence="1">
    <location>
        <begin position="1"/>
        <end position="51"/>
    </location>
</feature>
<dbReference type="RefSeq" id="WP_161919455.1">
    <property type="nucleotide sequence ID" value="NZ_JAACYS010000006.1"/>
</dbReference>
<sequence length="87" mass="9488">MVGFGNLRIHDGVHGGVRDDGAHDGDEGAHDGDEGAHDGDDVRNGGVHGDAHAHDRMADLHIRNIVGMDCHHILLRNHKILRIPYHN</sequence>
<keyword evidence="3" id="KW-1185">Reference proteome</keyword>
<proteinExistence type="predicted"/>
<dbReference type="Proteomes" id="UP000743899">
    <property type="component" value="Unassembled WGS sequence"/>
</dbReference>
<reference evidence="2 3" key="1">
    <citation type="submission" date="2020-01" db="EMBL/GenBank/DDBJ databases">
        <title>A novel Bacillus sp. from Pasinler.</title>
        <authorList>
            <person name="Adiguzel A."/>
            <person name="Ay H."/>
            <person name="Baltaci M.O."/>
        </authorList>
    </citation>
    <scope>NUCLEOTIDE SEQUENCE [LARGE SCALE GENOMIC DNA]</scope>
    <source>
        <strain evidence="2 3">P1</strain>
    </source>
</reference>
<accession>A0ABW9ZZM7</accession>
<evidence type="ECO:0000313" key="2">
    <source>
        <dbReference type="EMBL" id="NCU16617.1"/>
    </source>
</evidence>
<protein>
    <submittedName>
        <fullName evidence="2">Uncharacterized protein</fullName>
    </submittedName>
</protein>
<gene>
    <name evidence="2" type="ORF">GW534_02360</name>
</gene>
<name>A0ABW9ZZM7_9BACI</name>
<comment type="caution">
    <text evidence="2">The sequence shown here is derived from an EMBL/GenBank/DDBJ whole genome shotgun (WGS) entry which is preliminary data.</text>
</comment>
<organism evidence="2 3">
    <name type="scientific">Pallidibacillus pasinlerensis</name>
    <dbReference type="NCBI Taxonomy" id="2703818"/>
    <lineage>
        <taxon>Bacteria</taxon>
        <taxon>Bacillati</taxon>
        <taxon>Bacillota</taxon>
        <taxon>Bacilli</taxon>
        <taxon>Bacillales</taxon>
        <taxon>Bacillaceae</taxon>
        <taxon>Pallidibacillus</taxon>
    </lineage>
</organism>
<evidence type="ECO:0000256" key="1">
    <source>
        <dbReference type="SAM" id="MobiDB-lite"/>
    </source>
</evidence>
<feature type="compositionally biased region" description="Basic and acidic residues" evidence="1">
    <location>
        <begin position="8"/>
        <end position="51"/>
    </location>
</feature>
<dbReference type="EMBL" id="JAACYS010000006">
    <property type="protein sequence ID" value="NCU16617.1"/>
    <property type="molecule type" value="Genomic_DNA"/>
</dbReference>